<dbReference type="InterPro" id="IPR051790">
    <property type="entry name" value="Cytochrome_c-biogenesis_DsbD"/>
</dbReference>
<comment type="caution">
    <text evidence="8">The sequence shown here is derived from an EMBL/GenBank/DDBJ whole genome shotgun (WGS) entry which is preliminary data.</text>
</comment>
<feature type="transmembrane region" description="Helical" evidence="6">
    <location>
        <begin position="140"/>
        <end position="164"/>
    </location>
</feature>
<feature type="domain" description="Cytochrome C biogenesis protein transmembrane" evidence="7">
    <location>
        <begin position="6"/>
        <end position="229"/>
    </location>
</feature>
<keyword evidence="4 6" id="KW-1133">Transmembrane helix</keyword>
<evidence type="ECO:0000313" key="9">
    <source>
        <dbReference type="Proteomes" id="UP001150259"/>
    </source>
</evidence>
<evidence type="ECO:0000256" key="5">
    <source>
        <dbReference type="ARBA" id="ARBA00023136"/>
    </source>
</evidence>
<dbReference type="PANTHER" id="PTHR31272:SF4">
    <property type="entry name" value="CYTOCHROME C-TYPE BIOGENESIS PROTEIN HI_1454-RELATED"/>
    <property type="match status" value="1"/>
</dbReference>
<dbReference type="Pfam" id="PF02683">
    <property type="entry name" value="DsbD_TM"/>
    <property type="match status" value="1"/>
</dbReference>
<keyword evidence="5 6" id="KW-0472">Membrane</keyword>
<evidence type="ECO:0000256" key="3">
    <source>
        <dbReference type="ARBA" id="ARBA00022692"/>
    </source>
</evidence>
<dbReference type="InterPro" id="IPR003834">
    <property type="entry name" value="Cyt_c_assmbl_TM_dom"/>
</dbReference>
<comment type="similarity">
    <text evidence="2">Belongs to the DsbD family.</text>
</comment>
<feature type="transmembrane region" description="Helical" evidence="6">
    <location>
        <begin position="53"/>
        <end position="78"/>
    </location>
</feature>
<evidence type="ECO:0000256" key="6">
    <source>
        <dbReference type="SAM" id="Phobius"/>
    </source>
</evidence>
<protein>
    <submittedName>
        <fullName evidence="8">Cytochrome c biogenesis protein CcdA</fullName>
    </submittedName>
</protein>
<feature type="transmembrane region" description="Helical" evidence="6">
    <location>
        <begin position="211"/>
        <end position="234"/>
    </location>
</feature>
<organism evidence="8 9">
    <name type="scientific">Intrasporangium calvum</name>
    <dbReference type="NCBI Taxonomy" id="53358"/>
    <lineage>
        <taxon>Bacteria</taxon>
        <taxon>Bacillati</taxon>
        <taxon>Actinomycetota</taxon>
        <taxon>Actinomycetes</taxon>
        <taxon>Micrococcales</taxon>
        <taxon>Intrasporangiaceae</taxon>
        <taxon>Intrasporangium</taxon>
    </lineage>
</organism>
<accession>A0ABT5GD47</accession>
<name>A0ABT5GD47_9MICO</name>
<sequence length="245" mass="25847">MTGNITLAVAFLAGIVSFASPCCLPMVPAYVSYIVGGTGSEVRPNRRTTLHQALAFVLGFTVVFVALWASIGLVGYLLRDQVDILRKAGGVILILMGLHVAGLISLPFLTRQSGLSMGSLLRRRPDGTVEQQKPHVGRSVLFGVVFAAGWTPCVGPILSGIIGLASLRSSVGEGAVLLVAYAVGLGLPFIFVALGVSALGSRLNWFVRHEAAVSMVTGSMLVIVGFLMMTNLFVRLSQYVPGFTI</sequence>
<proteinExistence type="inferred from homology"/>
<feature type="transmembrane region" description="Helical" evidence="6">
    <location>
        <begin position="176"/>
        <end position="199"/>
    </location>
</feature>
<evidence type="ECO:0000256" key="1">
    <source>
        <dbReference type="ARBA" id="ARBA00004141"/>
    </source>
</evidence>
<feature type="transmembrane region" description="Helical" evidence="6">
    <location>
        <begin position="90"/>
        <end position="109"/>
    </location>
</feature>
<evidence type="ECO:0000313" key="8">
    <source>
        <dbReference type="EMBL" id="MDC5695710.1"/>
    </source>
</evidence>
<dbReference type="PANTHER" id="PTHR31272">
    <property type="entry name" value="CYTOCHROME C-TYPE BIOGENESIS PROTEIN HI_1454-RELATED"/>
    <property type="match status" value="1"/>
</dbReference>
<dbReference type="EMBL" id="JAPFQL010000001">
    <property type="protein sequence ID" value="MDC5695710.1"/>
    <property type="molecule type" value="Genomic_DNA"/>
</dbReference>
<dbReference type="Proteomes" id="UP001150259">
    <property type="component" value="Unassembled WGS sequence"/>
</dbReference>
<reference evidence="8 9" key="1">
    <citation type="submission" date="2022-11" db="EMBL/GenBank/DDBJ databases">
        <title>Anaerobic phenanthrene biodegradation by a DNRA strain PheN6.</title>
        <authorList>
            <person name="Zhang Z."/>
        </authorList>
    </citation>
    <scope>NUCLEOTIDE SEQUENCE [LARGE SCALE GENOMIC DNA]</scope>
    <source>
        <strain evidence="8 9">PheN6</strain>
    </source>
</reference>
<dbReference type="RefSeq" id="WP_272460253.1">
    <property type="nucleotide sequence ID" value="NZ_JAPFQL010000001.1"/>
</dbReference>
<comment type="subcellular location">
    <subcellularLocation>
        <location evidence="1">Membrane</location>
        <topology evidence="1">Multi-pass membrane protein</topology>
    </subcellularLocation>
</comment>
<keyword evidence="9" id="KW-1185">Reference proteome</keyword>
<evidence type="ECO:0000259" key="7">
    <source>
        <dbReference type="Pfam" id="PF02683"/>
    </source>
</evidence>
<gene>
    <name evidence="8" type="ORF">OO014_00430</name>
</gene>
<evidence type="ECO:0000256" key="4">
    <source>
        <dbReference type="ARBA" id="ARBA00022989"/>
    </source>
</evidence>
<evidence type="ECO:0000256" key="2">
    <source>
        <dbReference type="ARBA" id="ARBA00006143"/>
    </source>
</evidence>
<keyword evidence="3 6" id="KW-0812">Transmembrane</keyword>